<accession>E7C5K1</accession>
<evidence type="ECO:0000256" key="1">
    <source>
        <dbReference type="SAM" id="MobiDB-lite"/>
    </source>
</evidence>
<name>E7C5K1_9BACT</name>
<proteinExistence type="predicted"/>
<protein>
    <submittedName>
        <fullName evidence="2">Uncharacterized protein</fullName>
    </submittedName>
</protein>
<organism evidence="2">
    <name type="scientific">uncultured verrucomicrobium HF0500_27H16</name>
    <dbReference type="NCBI Taxonomy" id="723600"/>
    <lineage>
        <taxon>Bacteria</taxon>
        <taxon>Pseudomonadati</taxon>
        <taxon>Verrucomicrobiota</taxon>
        <taxon>environmental samples</taxon>
    </lineage>
</organism>
<dbReference type="AlphaFoldDB" id="E7C5K1"/>
<sequence length="67" mass="7421">MTVVKTLFLFFFFLKRVYSSIDSGRSNPSYRVSSDQPVSSSEPQFGHAGVPTFTSTPQFGHANESTI</sequence>
<evidence type="ECO:0000313" key="2">
    <source>
        <dbReference type="EMBL" id="ADI22725.1"/>
    </source>
</evidence>
<reference evidence="2" key="1">
    <citation type="submission" date="2010-01" db="EMBL/GenBank/DDBJ databases">
        <title>Genome fragments of uncultured bacteria from the North Pacific subtropical Gyre.</title>
        <authorList>
            <person name="Pham V.D."/>
            <person name="Delong E.F."/>
        </authorList>
    </citation>
    <scope>NUCLEOTIDE SEQUENCE</scope>
</reference>
<feature type="compositionally biased region" description="Polar residues" evidence="1">
    <location>
        <begin position="52"/>
        <end position="67"/>
    </location>
</feature>
<feature type="region of interest" description="Disordered" evidence="1">
    <location>
        <begin position="21"/>
        <end position="67"/>
    </location>
</feature>
<feature type="compositionally biased region" description="Polar residues" evidence="1">
    <location>
        <begin position="21"/>
        <end position="43"/>
    </location>
</feature>
<dbReference type="EMBL" id="GU567995">
    <property type="protein sequence ID" value="ADI22725.1"/>
    <property type="molecule type" value="Genomic_DNA"/>
</dbReference>